<evidence type="ECO:0000259" key="2">
    <source>
        <dbReference type="Pfam" id="PF13472"/>
    </source>
</evidence>
<keyword evidence="1" id="KW-1133">Transmembrane helix</keyword>
<dbReference type="PANTHER" id="PTHR30383:SF5">
    <property type="entry name" value="SGNH HYDROLASE-TYPE ESTERASE DOMAIN-CONTAINING PROTEIN"/>
    <property type="match status" value="1"/>
</dbReference>
<organism evidence="3 4">
    <name type="scientific">Jejuia spongiicola</name>
    <dbReference type="NCBI Taxonomy" id="2942207"/>
    <lineage>
        <taxon>Bacteria</taxon>
        <taxon>Pseudomonadati</taxon>
        <taxon>Bacteroidota</taxon>
        <taxon>Flavobacteriia</taxon>
        <taxon>Flavobacteriales</taxon>
        <taxon>Flavobacteriaceae</taxon>
        <taxon>Jejuia</taxon>
    </lineage>
</organism>
<feature type="transmembrane region" description="Helical" evidence="1">
    <location>
        <begin position="7"/>
        <end position="29"/>
    </location>
</feature>
<reference evidence="3" key="1">
    <citation type="submission" date="2022-05" db="EMBL/GenBank/DDBJ databases">
        <authorList>
            <person name="Park J.-S."/>
        </authorList>
    </citation>
    <scope>NUCLEOTIDE SEQUENCE</scope>
    <source>
        <strain evidence="3">2012CJ34-3</strain>
    </source>
</reference>
<dbReference type="PANTHER" id="PTHR30383">
    <property type="entry name" value="THIOESTERASE 1/PROTEASE 1/LYSOPHOSPHOLIPASE L1"/>
    <property type="match status" value="1"/>
</dbReference>
<accession>A0ABT0QBR2</accession>
<dbReference type="EMBL" id="JAMFLZ010000002">
    <property type="protein sequence ID" value="MCL6294417.1"/>
    <property type="molecule type" value="Genomic_DNA"/>
</dbReference>
<dbReference type="Pfam" id="PF13472">
    <property type="entry name" value="Lipase_GDSL_2"/>
    <property type="match status" value="1"/>
</dbReference>
<evidence type="ECO:0000256" key="1">
    <source>
        <dbReference type="SAM" id="Phobius"/>
    </source>
</evidence>
<dbReference type="SUPFAM" id="SSF52266">
    <property type="entry name" value="SGNH hydrolase"/>
    <property type="match status" value="1"/>
</dbReference>
<dbReference type="InterPro" id="IPR036514">
    <property type="entry name" value="SGNH_hydro_sf"/>
</dbReference>
<dbReference type="Proteomes" id="UP001165381">
    <property type="component" value="Unassembled WGS sequence"/>
</dbReference>
<dbReference type="InterPro" id="IPR051532">
    <property type="entry name" value="Ester_Hydrolysis_Enzymes"/>
</dbReference>
<keyword evidence="4" id="KW-1185">Reference proteome</keyword>
<proteinExistence type="predicted"/>
<keyword evidence="1" id="KW-0472">Membrane</keyword>
<evidence type="ECO:0000313" key="3">
    <source>
        <dbReference type="EMBL" id="MCL6294417.1"/>
    </source>
</evidence>
<dbReference type="Gene3D" id="3.40.50.1110">
    <property type="entry name" value="SGNH hydrolase"/>
    <property type="match status" value="1"/>
</dbReference>
<protein>
    <submittedName>
        <fullName evidence="3">GDSL-type esterase/lipase family protein</fullName>
    </submittedName>
</protein>
<keyword evidence="1" id="KW-0812">Transmembrane</keyword>
<name>A0ABT0QBR2_9FLAO</name>
<gene>
    <name evidence="3" type="ORF">M3P09_05390</name>
</gene>
<feature type="domain" description="SGNH hydrolase-type esterase" evidence="2">
    <location>
        <begin position="97"/>
        <end position="175"/>
    </location>
</feature>
<dbReference type="RefSeq" id="WP_249972314.1">
    <property type="nucleotide sequence ID" value="NZ_JAMFLZ010000002.1"/>
</dbReference>
<sequence length="355" mass="40518">MKKIRFFLINYAVLVTILVTIEIIGHLSYRIIKGKYLFQNNTNENTFFKEHPYLVGTPKENFRFPNLPKGFNITTDGNGHRVTKNYVPSKDAINIVCIGGSTTFATGVPDKISWPYILQQKLGENYNVINLGVPGYSTLEGIIQLVTTVPELKPDILIIYQGWNDIRSYHAPNKSPDYLWHGKTQKSNLSVNKKTSITEYSFINFIAGKIGNKISKSKELENNISSHRDSYIDEIYVRNLKTIQVLCNQLQVKQIYIPQVLNLEEYTKSVDVSDSWTPYISNKSMPELIKKINSLMSQTIKKGANTTVVDSILSKYKWNSNHFVDVGHFSEDGGKQFSDIIISHLNHLENFKIDN</sequence>
<evidence type="ECO:0000313" key="4">
    <source>
        <dbReference type="Proteomes" id="UP001165381"/>
    </source>
</evidence>
<dbReference type="InterPro" id="IPR013830">
    <property type="entry name" value="SGNH_hydro"/>
</dbReference>
<comment type="caution">
    <text evidence="3">The sequence shown here is derived from an EMBL/GenBank/DDBJ whole genome shotgun (WGS) entry which is preliminary data.</text>
</comment>